<evidence type="ECO:0000256" key="3">
    <source>
        <dbReference type="ARBA" id="ARBA00022475"/>
    </source>
</evidence>
<protein>
    <submittedName>
        <fullName evidence="8">AEC family transporter</fullName>
    </submittedName>
</protein>
<dbReference type="GO" id="GO:0016020">
    <property type="term" value="C:membrane"/>
    <property type="evidence" value="ECO:0007669"/>
    <property type="project" value="UniProtKB-SubCell"/>
</dbReference>
<keyword evidence="9" id="KW-1185">Reference proteome</keyword>
<keyword evidence="5 7" id="KW-1133">Transmembrane helix</keyword>
<name>A0A3A9YQN9_9ACTN</name>
<dbReference type="GO" id="GO:0055085">
    <property type="term" value="P:transmembrane transport"/>
    <property type="evidence" value="ECO:0007669"/>
    <property type="project" value="InterPro"/>
</dbReference>
<feature type="transmembrane region" description="Helical" evidence="7">
    <location>
        <begin position="187"/>
        <end position="208"/>
    </location>
</feature>
<keyword evidence="4 7" id="KW-0812">Transmembrane</keyword>
<dbReference type="Pfam" id="PF03547">
    <property type="entry name" value="Mem_trans"/>
    <property type="match status" value="1"/>
</dbReference>
<feature type="transmembrane region" description="Helical" evidence="7">
    <location>
        <begin position="246"/>
        <end position="271"/>
    </location>
</feature>
<dbReference type="RefSeq" id="WP_120684552.1">
    <property type="nucleotide sequence ID" value="NZ_RBAL01000024.1"/>
</dbReference>
<gene>
    <name evidence="8" type="ORF">D7294_27760</name>
</gene>
<dbReference type="OrthoDB" id="5405318at2"/>
<accession>A0A3A9YQN9</accession>
<feature type="transmembrane region" description="Helical" evidence="7">
    <location>
        <begin position="214"/>
        <end position="234"/>
    </location>
</feature>
<comment type="caution">
    <text evidence="8">The sequence shown here is derived from an EMBL/GenBank/DDBJ whole genome shotgun (WGS) entry which is preliminary data.</text>
</comment>
<evidence type="ECO:0000313" key="9">
    <source>
        <dbReference type="Proteomes" id="UP000272474"/>
    </source>
</evidence>
<evidence type="ECO:0000256" key="7">
    <source>
        <dbReference type="SAM" id="Phobius"/>
    </source>
</evidence>
<sequence length="328" mass="32987">MGGVISGFAIIAGVIATGYVLGRRGSLGENGREVLTRLAFHVATPALLFVTLSRADLSAIVSSSLLVSALSTLAVVGAFLAFGAARGWGVGPSTVGALCSGYVNAGNLGIPIAVYVLHDASVVAPVLLFQQLVLTPVALTALDLAAEPASASAAGAESGDRSGAESGAEGRWAGVARRLVTPFRNPVVLGSLGGVSVAACGLTVPHTLLEPVTLVGNMAVPAVLLAFGISLRGSAVPGRGPERSQVLLSVLLKSVVQPAVAWLLTVTLFPLGAADRLNVVVIAALPAAQNLFTYASRYATGTRLARESILLSTALSVPVLTVTAALLG</sequence>
<evidence type="ECO:0000256" key="4">
    <source>
        <dbReference type="ARBA" id="ARBA00022692"/>
    </source>
</evidence>
<feature type="transmembrane region" description="Helical" evidence="7">
    <location>
        <begin position="34"/>
        <end position="53"/>
    </location>
</feature>
<keyword evidence="3" id="KW-1003">Cell membrane</keyword>
<feature type="transmembrane region" description="Helical" evidence="7">
    <location>
        <begin position="59"/>
        <end position="82"/>
    </location>
</feature>
<evidence type="ECO:0000256" key="5">
    <source>
        <dbReference type="ARBA" id="ARBA00022989"/>
    </source>
</evidence>
<comment type="subcellular location">
    <subcellularLocation>
        <location evidence="1">Membrane</location>
        <topology evidence="1">Multi-pass membrane protein</topology>
    </subcellularLocation>
</comment>
<feature type="transmembrane region" description="Helical" evidence="7">
    <location>
        <begin position="6"/>
        <end position="22"/>
    </location>
</feature>
<dbReference type="EMBL" id="RBAL01000024">
    <property type="protein sequence ID" value="RKN37536.1"/>
    <property type="molecule type" value="Genomic_DNA"/>
</dbReference>
<organism evidence="8 9">
    <name type="scientific">Streptomyces hoynatensis</name>
    <dbReference type="NCBI Taxonomy" id="1141874"/>
    <lineage>
        <taxon>Bacteria</taxon>
        <taxon>Bacillati</taxon>
        <taxon>Actinomycetota</taxon>
        <taxon>Actinomycetes</taxon>
        <taxon>Kitasatosporales</taxon>
        <taxon>Streptomycetaceae</taxon>
        <taxon>Streptomyces</taxon>
    </lineage>
</organism>
<proteinExistence type="predicted"/>
<feature type="transmembrane region" description="Helical" evidence="7">
    <location>
        <begin position="277"/>
        <end position="296"/>
    </location>
</feature>
<evidence type="ECO:0000313" key="8">
    <source>
        <dbReference type="EMBL" id="RKN37536.1"/>
    </source>
</evidence>
<reference evidence="8 9" key="1">
    <citation type="journal article" date="2014" name="Int. J. Syst. Evol. Microbiol.">
        <title>Streptomyces hoynatensis sp. nov., isolated from deep marine sediment.</title>
        <authorList>
            <person name="Veyisoglu A."/>
            <person name="Sahin N."/>
        </authorList>
    </citation>
    <scope>NUCLEOTIDE SEQUENCE [LARGE SCALE GENOMIC DNA]</scope>
    <source>
        <strain evidence="8 9">KCTC 29097</strain>
    </source>
</reference>
<dbReference type="AlphaFoldDB" id="A0A3A9YQN9"/>
<evidence type="ECO:0000256" key="1">
    <source>
        <dbReference type="ARBA" id="ARBA00004141"/>
    </source>
</evidence>
<dbReference type="PANTHER" id="PTHR36838:SF3">
    <property type="entry name" value="TRANSPORTER AUXIN EFFLUX CARRIER EC FAMILY"/>
    <property type="match status" value="1"/>
</dbReference>
<keyword evidence="2" id="KW-0813">Transport</keyword>
<evidence type="ECO:0000256" key="6">
    <source>
        <dbReference type="ARBA" id="ARBA00023136"/>
    </source>
</evidence>
<dbReference type="InterPro" id="IPR004776">
    <property type="entry name" value="Mem_transp_PIN-like"/>
</dbReference>
<dbReference type="Proteomes" id="UP000272474">
    <property type="component" value="Unassembled WGS sequence"/>
</dbReference>
<feature type="transmembrane region" description="Helical" evidence="7">
    <location>
        <begin position="308"/>
        <end position="327"/>
    </location>
</feature>
<evidence type="ECO:0000256" key="2">
    <source>
        <dbReference type="ARBA" id="ARBA00022448"/>
    </source>
</evidence>
<keyword evidence="6 7" id="KW-0472">Membrane</keyword>
<dbReference type="PANTHER" id="PTHR36838">
    <property type="entry name" value="AUXIN EFFLUX CARRIER FAMILY PROTEIN"/>
    <property type="match status" value="1"/>
</dbReference>